<keyword evidence="3 8" id="KW-0547">Nucleotide-binding</keyword>
<evidence type="ECO:0000313" key="10">
    <source>
        <dbReference type="EMBL" id="GHO92769.1"/>
    </source>
</evidence>
<dbReference type="Gene3D" id="3.40.50.300">
    <property type="entry name" value="P-loop containing nucleotide triphosphate hydrolases"/>
    <property type="match status" value="1"/>
</dbReference>
<proteinExistence type="inferred from homology"/>
<evidence type="ECO:0000256" key="2">
    <source>
        <dbReference type="ARBA" id="ARBA00022679"/>
    </source>
</evidence>
<dbReference type="Pfam" id="PF02224">
    <property type="entry name" value="Cytidylate_kin"/>
    <property type="match status" value="1"/>
</dbReference>
<sequence>MQGPKRIAIDGPAGSGKSTVGEQLARQLGYLYCDTGAMYRAVAWLALREGADLHDGPTLGRLAQQADIVISRPQVADGRQYTVTVRHRDITWDIRNVAVTRAVSIVSSHPEVRSVLIAQQRAMAQQISVVMVGRDIGAVVLPDAELKIYLTASLQERARRRYAEMKERMGEHNPALSTLTDVTSDIQRRDEIDRDNMRPARDAIVVETDNRSISQVLDIVCQYVEEKKHEAGSKLSQ</sequence>
<dbReference type="Proteomes" id="UP000597444">
    <property type="component" value="Unassembled WGS sequence"/>
</dbReference>
<organism evidence="10 11">
    <name type="scientific">Reticulibacter mediterranei</name>
    <dbReference type="NCBI Taxonomy" id="2778369"/>
    <lineage>
        <taxon>Bacteria</taxon>
        <taxon>Bacillati</taxon>
        <taxon>Chloroflexota</taxon>
        <taxon>Ktedonobacteria</taxon>
        <taxon>Ktedonobacterales</taxon>
        <taxon>Reticulibacteraceae</taxon>
        <taxon>Reticulibacter</taxon>
    </lineage>
</organism>
<dbReference type="InterPro" id="IPR027417">
    <property type="entry name" value="P-loop_NTPase"/>
</dbReference>
<accession>A0A8J3MZ52</accession>
<evidence type="ECO:0000256" key="3">
    <source>
        <dbReference type="ARBA" id="ARBA00022741"/>
    </source>
</evidence>
<feature type="domain" description="Cytidylate kinase" evidence="9">
    <location>
        <begin position="7"/>
        <end position="225"/>
    </location>
</feature>
<dbReference type="GO" id="GO:0005524">
    <property type="term" value="F:ATP binding"/>
    <property type="evidence" value="ECO:0007669"/>
    <property type="project" value="UniProtKB-UniRule"/>
</dbReference>
<dbReference type="NCBIfam" id="TIGR00017">
    <property type="entry name" value="cmk"/>
    <property type="match status" value="1"/>
</dbReference>
<comment type="catalytic activity">
    <reaction evidence="6 8">
        <text>dCMP + ATP = dCDP + ADP</text>
        <dbReference type="Rhea" id="RHEA:25094"/>
        <dbReference type="ChEBI" id="CHEBI:30616"/>
        <dbReference type="ChEBI" id="CHEBI:57566"/>
        <dbReference type="ChEBI" id="CHEBI:58593"/>
        <dbReference type="ChEBI" id="CHEBI:456216"/>
        <dbReference type="EC" id="2.7.4.25"/>
    </reaction>
</comment>
<keyword evidence="11" id="KW-1185">Reference proteome</keyword>
<dbReference type="InterPro" id="IPR011994">
    <property type="entry name" value="Cytidylate_kinase_dom"/>
</dbReference>
<dbReference type="EC" id="2.7.4.25" evidence="8"/>
<comment type="subcellular location">
    <subcellularLocation>
        <location evidence="8">Cytoplasm</location>
    </subcellularLocation>
</comment>
<evidence type="ECO:0000256" key="5">
    <source>
        <dbReference type="ARBA" id="ARBA00022840"/>
    </source>
</evidence>
<dbReference type="EMBL" id="BNJK01000001">
    <property type="protein sequence ID" value="GHO92769.1"/>
    <property type="molecule type" value="Genomic_DNA"/>
</dbReference>
<dbReference type="AlphaFoldDB" id="A0A8J3MZ52"/>
<evidence type="ECO:0000256" key="1">
    <source>
        <dbReference type="ARBA" id="ARBA00009427"/>
    </source>
</evidence>
<evidence type="ECO:0000256" key="6">
    <source>
        <dbReference type="ARBA" id="ARBA00047615"/>
    </source>
</evidence>
<keyword evidence="4 8" id="KW-0418">Kinase</keyword>
<evidence type="ECO:0000313" key="11">
    <source>
        <dbReference type="Proteomes" id="UP000597444"/>
    </source>
</evidence>
<dbReference type="InterPro" id="IPR003136">
    <property type="entry name" value="Cytidylate_kin"/>
</dbReference>
<dbReference type="GO" id="GO:0006220">
    <property type="term" value="P:pyrimidine nucleotide metabolic process"/>
    <property type="evidence" value="ECO:0007669"/>
    <property type="project" value="UniProtKB-UniRule"/>
</dbReference>
<evidence type="ECO:0000256" key="4">
    <source>
        <dbReference type="ARBA" id="ARBA00022777"/>
    </source>
</evidence>
<dbReference type="HAMAP" id="MF_00238">
    <property type="entry name" value="Cytidyl_kinase_type1"/>
    <property type="match status" value="1"/>
</dbReference>
<comment type="catalytic activity">
    <reaction evidence="7 8">
        <text>CMP + ATP = CDP + ADP</text>
        <dbReference type="Rhea" id="RHEA:11600"/>
        <dbReference type="ChEBI" id="CHEBI:30616"/>
        <dbReference type="ChEBI" id="CHEBI:58069"/>
        <dbReference type="ChEBI" id="CHEBI:60377"/>
        <dbReference type="ChEBI" id="CHEBI:456216"/>
        <dbReference type="EC" id="2.7.4.25"/>
    </reaction>
</comment>
<keyword evidence="5 8" id="KW-0067">ATP-binding</keyword>
<dbReference type="GO" id="GO:0005737">
    <property type="term" value="C:cytoplasm"/>
    <property type="evidence" value="ECO:0007669"/>
    <property type="project" value="UniProtKB-SubCell"/>
</dbReference>
<gene>
    <name evidence="8 10" type="primary">cmk</name>
    <name evidence="10" type="ORF">KSF_028170</name>
</gene>
<dbReference type="SUPFAM" id="SSF52540">
    <property type="entry name" value="P-loop containing nucleoside triphosphate hydrolases"/>
    <property type="match status" value="1"/>
</dbReference>
<keyword evidence="8" id="KW-0963">Cytoplasm</keyword>
<keyword evidence="2 8" id="KW-0808">Transferase</keyword>
<evidence type="ECO:0000259" key="9">
    <source>
        <dbReference type="Pfam" id="PF02224"/>
    </source>
</evidence>
<evidence type="ECO:0000256" key="7">
    <source>
        <dbReference type="ARBA" id="ARBA00048478"/>
    </source>
</evidence>
<dbReference type="GO" id="GO:0036431">
    <property type="term" value="F:dCMP kinase activity"/>
    <property type="evidence" value="ECO:0007669"/>
    <property type="project" value="InterPro"/>
</dbReference>
<feature type="binding site" evidence="8">
    <location>
        <begin position="11"/>
        <end position="19"/>
    </location>
    <ligand>
        <name>ATP</name>
        <dbReference type="ChEBI" id="CHEBI:30616"/>
    </ligand>
</feature>
<comment type="similarity">
    <text evidence="1 8">Belongs to the cytidylate kinase family. Type 1 subfamily.</text>
</comment>
<evidence type="ECO:0000256" key="8">
    <source>
        <dbReference type="HAMAP-Rule" id="MF_00238"/>
    </source>
</evidence>
<dbReference type="RefSeq" id="WP_220203589.1">
    <property type="nucleotide sequence ID" value="NZ_BNJK01000001.1"/>
</dbReference>
<reference evidence="10" key="1">
    <citation type="submission" date="2020-10" db="EMBL/GenBank/DDBJ databases">
        <title>Taxonomic study of unclassified bacteria belonging to the class Ktedonobacteria.</title>
        <authorList>
            <person name="Yabe S."/>
            <person name="Wang C.M."/>
            <person name="Zheng Y."/>
            <person name="Sakai Y."/>
            <person name="Cavaletti L."/>
            <person name="Monciardini P."/>
            <person name="Donadio S."/>
        </authorList>
    </citation>
    <scope>NUCLEOTIDE SEQUENCE</scope>
    <source>
        <strain evidence="10">ID150040</strain>
    </source>
</reference>
<comment type="caution">
    <text evidence="10">The sequence shown here is derived from an EMBL/GenBank/DDBJ whole genome shotgun (WGS) entry which is preliminary data.</text>
</comment>
<protein>
    <recommendedName>
        <fullName evidence="8">Cytidylate kinase</fullName>
        <shortName evidence="8">CK</shortName>
        <ecNumber evidence="8">2.7.4.25</ecNumber>
    </recommendedName>
    <alternativeName>
        <fullName evidence="8">Cytidine monophosphate kinase</fullName>
        <shortName evidence="8">CMP kinase</shortName>
    </alternativeName>
</protein>
<dbReference type="CDD" id="cd02020">
    <property type="entry name" value="CMPK"/>
    <property type="match status" value="1"/>
</dbReference>
<name>A0A8J3MZ52_9CHLR</name>